<dbReference type="Pfam" id="PF13193">
    <property type="entry name" value="AMP-binding_C"/>
    <property type="match status" value="2"/>
</dbReference>
<proteinExistence type="predicted"/>
<dbReference type="EMBL" id="CP058560">
    <property type="protein sequence ID" value="QUH22786.1"/>
    <property type="molecule type" value="Genomic_DNA"/>
</dbReference>
<dbReference type="Gene3D" id="3.40.50.720">
    <property type="entry name" value="NAD(P)-binding Rossmann-like Domain"/>
    <property type="match status" value="1"/>
</dbReference>
<dbReference type="KEGG" id="meme:HYG87_02840"/>
<dbReference type="GO" id="GO:0016874">
    <property type="term" value="F:ligase activity"/>
    <property type="evidence" value="ECO:0007669"/>
    <property type="project" value="UniProtKB-KW"/>
</dbReference>
<dbReference type="InterPro" id="IPR036736">
    <property type="entry name" value="ACP-like_sf"/>
</dbReference>
<dbReference type="InterPro" id="IPR025110">
    <property type="entry name" value="AMP-bd_C"/>
</dbReference>
<dbReference type="GO" id="GO:0044550">
    <property type="term" value="P:secondary metabolite biosynthetic process"/>
    <property type="evidence" value="ECO:0007669"/>
    <property type="project" value="TreeGrafter"/>
</dbReference>
<dbReference type="Gene3D" id="3.30.559.10">
    <property type="entry name" value="Chloramphenicol acetyltransferase-like domain"/>
    <property type="match status" value="2"/>
</dbReference>
<dbReference type="OrthoDB" id="193284at2157"/>
<dbReference type="InterPro" id="IPR045851">
    <property type="entry name" value="AMP-bd_C_sf"/>
</dbReference>
<dbReference type="SUPFAM" id="SSF51735">
    <property type="entry name" value="NAD(P)-binding Rossmann-fold domains"/>
    <property type="match status" value="1"/>
</dbReference>
<dbReference type="PANTHER" id="PTHR45527">
    <property type="entry name" value="NONRIBOSOMAL PEPTIDE SYNTHETASE"/>
    <property type="match status" value="1"/>
</dbReference>
<evidence type="ECO:0000256" key="1">
    <source>
        <dbReference type="ARBA" id="ARBA00022450"/>
    </source>
</evidence>
<accession>A0A8T8K2Q2</accession>
<dbReference type="GO" id="GO:0005737">
    <property type="term" value="C:cytoplasm"/>
    <property type="evidence" value="ECO:0007669"/>
    <property type="project" value="TreeGrafter"/>
</dbReference>
<dbReference type="InterPro" id="IPR010071">
    <property type="entry name" value="AA_adenyl_dom"/>
</dbReference>
<organism evidence="5 6">
    <name type="scientific">Methanobacterium alkalithermotolerans</name>
    <dbReference type="NCBI Taxonomy" id="2731220"/>
    <lineage>
        <taxon>Archaea</taxon>
        <taxon>Methanobacteriati</taxon>
        <taxon>Methanobacteriota</taxon>
        <taxon>Methanomada group</taxon>
        <taxon>Methanobacteria</taxon>
        <taxon>Methanobacteriales</taxon>
        <taxon>Methanobacteriaceae</taxon>
        <taxon>Methanobacterium</taxon>
    </lineage>
</organism>
<dbReference type="GO" id="GO:0031177">
    <property type="term" value="F:phosphopantetheine binding"/>
    <property type="evidence" value="ECO:0007669"/>
    <property type="project" value="TreeGrafter"/>
</dbReference>
<dbReference type="FunFam" id="3.40.50.980:FF:000001">
    <property type="entry name" value="Non-ribosomal peptide synthetase"/>
    <property type="match status" value="2"/>
</dbReference>
<keyword evidence="1" id="KW-0596">Phosphopantetheine</keyword>
<dbReference type="Pfam" id="PF07993">
    <property type="entry name" value="NAD_binding_4"/>
    <property type="match status" value="1"/>
</dbReference>
<dbReference type="Proteomes" id="UP000681041">
    <property type="component" value="Chromosome"/>
</dbReference>
<name>A0A8T8K2Q2_9EURY</name>
<gene>
    <name evidence="5" type="ORF">HYG87_02840</name>
</gene>
<keyword evidence="2" id="KW-0597">Phosphoprotein</keyword>
<sequence length="2610" mass="296923">MNFFDLSNAQKRTIITEINNPGNEAYVISFKSSFFLEDEEYVKKALDILIGGNLLIQIKKDEAMNFRQYYAPKTASYHYVDYSNKSPAEIDDFIGSFTREIFPEIFDKPLYKFILLKSQSEILLIGRTHHLIMDGTSVSIFARKLEECVASLKRGEYCPEPLCDYHEYVKKEKEYLSSKKAKDDEEFWLSNLDGYYLDWYSSPDLSIQHQYLYLKPELSRKLKDLSLVEGERISPFVLALATLSVYFARSTYQEDMVWNSVYHGRDLGKQLKDMLGMFVNMMPLRIEYDGDRSFKNTLLYTKSILKQGLTHGKLSFNRYGPTLQKKGIDPAMLSMYSVVSNSTDSNVEYLFHNSKSEFPFHIRVNPSLSDKDGLQLLEIEYNTDCFTHEHISSLLDDLEKLLQDIAFNPDKTGNEFPIKISPFYQAADYFKKMMQCSDGPTSLAPDVNKIEGEEKKRQIRIPKSDLTIYGPEHSADNIFLAATFLALAKFVFNKNILISLISNNQFPGQELPLGLMLDTHTTTRDYLKRIENSYEELITHDFYPFTRISSKNYVLPDFIYCNGFENPEINLEPGTSRIFLHILESTDEYELNIFYNVGSYSDELMDTFIRGVESLAIHMAENPGHNVCDIPLLGGVQGEEFHINPVEEQLLNRLFEKQVEKSRDEIALTAEDGEFTYDELNKKANRIAQALLKRGVEVEDRVMFILPRDSRLIVTMLGIIKAGCAFIPVDPQYPSDRIKELLEDSDAKYIITNKDLSGALDVDELLREDNTDNPDPELNPDSLCYIIYTSGSTGKPKGVMLTHGGITNYVAPHPQNLPIHALINRARKMISISTVSFIVFLREIFATLTNGMPVVFANEEQSINPLELAKLFHKTNADAFGSTPTRLLQYLEMEEIQKIMPRCRIIIVGGETFPPQLYSLMSRYTRAEIYNSYGPTEITIASHGKLLESDDISAGEPLLNVTDKIMDMDGNPVPYHVTGELYVAGAGVARGYWKNEELTQERFIHYQGLRYYNTGDLARRDSTGELYVLGRMDTQIKLRGLRIELGEIENAINDFDGVQTVFVIVKKVRGSEHLCAYFTPKKEVDIAALKNMLWDRLPSYMVPSYFIKMDSFPMTFNGKADIKNFPEPEIQDYALDDVIPPETKLEEDIFHICSEILETKEFGVLTDLFQLGLTSLSVLKLLGKISHKFGVKVNLTSLMRARNIREIAQEVSSSVFVDEKQYPHQDFYPLTPNQLGIYFDCVKNPEKLTYNLPKLIRFPDIDPLKLKNALKEVISRHPYLKTRLVMRDGEICQERRDDLQISIPLEKGVVDETVINNFIKPFSLFEGPLLRFKIYSTTGEIVLLSDFHHILVDGTALNLFFRELGTIYDQEEAEEETYDGYDWSLEEQDMEKSPLYSQARNYFEGKVSSFENSTFISPDLKGKEKEGHLGETAVSVDKKQVENFCRSNSITPNNLFLAATVFTLSKFVYNQDILISTISNGRSNPDFQNTLAMMVRTLPLALNIDSDLSVSEFMDYVEDIWLDVLKYEVYPFTRISDKFNLFPEFLYAYHGKIIEDITINGHTLERESLEYEALKFKLSVNIIDTGTRFHLLTQYNDALYSRDLMDTFIHSLEHVLAKLMQNSGELLKNISIVEEEAVSFQVKPVVEPLVHKLFEKQVEKSRDKIALMAEDDDLTYDKLNRKANRIANALIKRGVKSEDRVMFILPRDSRLIATMLGIVKAGCAFIPVDPEYPHDRINHVREDSNARYVISTDGTPGTLSVDELLREENEKNPGVEVSPENLCYLIYTSGSTGKPKGVMLTHANITNYLSPDPENCYVHGFIHKARKMLSISTVSFDVFLHETLVTLMNGRCLVFAGEEASKNPLELVKLFEKTGADAFSATPSRMLQYLEVEGMGEALSRCKILSVAGEKYPPLLHKKLIEWTSADIYNVYGPTETTISCNTKLIQDMDNITVGKPLLNVTEEVMDRDGNPLPAGVIGELYVGGMGVARGYLNREELNKEQFITRNGIPYYKTGDFASREKNGEYKIYGRLDNQIKLRGLRIEIGEIESAITDYEDIKSVAVVLKKVQSQDHLCAYFTASKPVDVDDLKEELAQRLTKYMVPTVFMQMDKLPQTPNGKTDLKSLPEPVLKERIYVPPENDVEKFFAEAFSQILGMDKIGATDDFFELGGTSLLVTKITIEALNQGYEIKYGDVFAHPTPRELAQVITEAENSVKEQESYSYLTLNQILEKNTLDNLIKGEKENLGNVLLTGATGFLGIHVLKEFLENYNGSIYCMLRKGRHTTPEERLKTLLFYYFSDSYEELFGTRIHIIEGDITSRADFEKSRGLPVDTVINCAANVKHFAPGTQIEDINIGGVVNGIDFCKKKECKFIQVSTTSVAGESVNNVPPHDTEFDEKTLYVGQSLDNKYLSSKFKAERVVLEAVSEGLHCKIVRAGNLMARQSDSEFQINFETNSFINRLRAYAAIGKIPYSVMGGRVELTPIDLASRAILLLGQTPRDCTLFHVYNNHQIYIADIIAIMNTLGFDITGAEEDEFNQAFALAREDETKQDAISGLVTAMGMGKGKGRALVTVVNYYTLQVLYRLGYHWPLISDEYLIMFIKYLKEMNFFD</sequence>
<dbReference type="InterPro" id="IPR009081">
    <property type="entry name" value="PP-bd_ACP"/>
</dbReference>
<dbReference type="NCBIfam" id="TIGR01733">
    <property type="entry name" value="AA-adenyl-dom"/>
    <property type="match status" value="2"/>
</dbReference>
<reference evidence="5" key="1">
    <citation type="submission" date="2020-07" db="EMBL/GenBank/DDBJ databases">
        <title>Methanobacterium. sp. MethCan genome.</title>
        <authorList>
            <person name="Postec A."/>
            <person name="Quemeneur M."/>
        </authorList>
    </citation>
    <scope>NUCLEOTIDE SEQUENCE</scope>
    <source>
        <strain evidence="5">MethCAN</strain>
    </source>
</reference>
<dbReference type="SUPFAM" id="SSF47336">
    <property type="entry name" value="ACP-like"/>
    <property type="match status" value="2"/>
</dbReference>
<evidence type="ECO:0000259" key="4">
    <source>
        <dbReference type="PROSITE" id="PS50075"/>
    </source>
</evidence>
<dbReference type="NCBIfam" id="NF003417">
    <property type="entry name" value="PRK04813.1"/>
    <property type="match status" value="2"/>
</dbReference>
<dbReference type="CDD" id="cd05930">
    <property type="entry name" value="A_NRPS"/>
    <property type="match status" value="2"/>
</dbReference>
<dbReference type="Pfam" id="PF00550">
    <property type="entry name" value="PP-binding"/>
    <property type="match status" value="2"/>
</dbReference>
<dbReference type="RefSeq" id="WP_211533732.1">
    <property type="nucleotide sequence ID" value="NZ_CP058560.1"/>
</dbReference>
<dbReference type="InterPro" id="IPR020845">
    <property type="entry name" value="AMP-binding_CS"/>
</dbReference>
<dbReference type="Gene3D" id="3.30.300.30">
    <property type="match status" value="2"/>
</dbReference>
<dbReference type="Pfam" id="PF00668">
    <property type="entry name" value="Condensation"/>
    <property type="match status" value="2"/>
</dbReference>
<dbReference type="Pfam" id="PF00501">
    <property type="entry name" value="AMP-binding"/>
    <property type="match status" value="2"/>
</dbReference>
<dbReference type="Gene3D" id="3.40.50.12780">
    <property type="entry name" value="N-terminal domain of ligase-like"/>
    <property type="match status" value="2"/>
</dbReference>
<dbReference type="InterPro" id="IPR042099">
    <property type="entry name" value="ANL_N_sf"/>
</dbReference>
<dbReference type="InterPro" id="IPR000873">
    <property type="entry name" value="AMP-dep_synth/lig_dom"/>
</dbReference>
<protein>
    <submittedName>
        <fullName evidence="5">Amino acid adenylation domain-containing protein</fullName>
    </submittedName>
</protein>
<keyword evidence="3" id="KW-0436">Ligase</keyword>
<evidence type="ECO:0000313" key="6">
    <source>
        <dbReference type="Proteomes" id="UP000681041"/>
    </source>
</evidence>
<dbReference type="InterPro" id="IPR023213">
    <property type="entry name" value="CAT-like_dom_sf"/>
</dbReference>
<dbReference type="InterPro" id="IPR001242">
    <property type="entry name" value="Condensation_dom"/>
</dbReference>
<dbReference type="SUPFAM" id="SSF56801">
    <property type="entry name" value="Acetyl-CoA synthetase-like"/>
    <property type="match status" value="2"/>
</dbReference>
<evidence type="ECO:0000256" key="2">
    <source>
        <dbReference type="ARBA" id="ARBA00022553"/>
    </source>
</evidence>
<evidence type="ECO:0000313" key="5">
    <source>
        <dbReference type="EMBL" id="QUH22786.1"/>
    </source>
</evidence>
<dbReference type="GeneID" id="64819667"/>
<keyword evidence="6" id="KW-1185">Reference proteome</keyword>
<dbReference type="InterPro" id="IPR013120">
    <property type="entry name" value="FAR_NAD-bd"/>
</dbReference>
<feature type="domain" description="Carrier" evidence="4">
    <location>
        <begin position="1140"/>
        <end position="1215"/>
    </location>
</feature>
<dbReference type="InterPro" id="IPR036291">
    <property type="entry name" value="NAD(P)-bd_dom_sf"/>
</dbReference>
<dbReference type="PANTHER" id="PTHR45527:SF1">
    <property type="entry name" value="FATTY ACID SYNTHASE"/>
    <property type="match status" value="1"/>
</dbReference>
<dbReference type="SUPFAM" id="SSF52777">
    <property type="entry name" value="CoA-dependent acyltransferases"/>
    <property type="match status" value="5"/>
</dbReference>
<dbReference type="Gene3D" id="3.30.559.30">
    <property type="entry name" value="Nonribosomal peptide synthetase, condensation domain"/>
    <property type="match status" value="3"/>
</dbReference>
<dbReference type="Gene3D" id="1.10.1200.10">
    <property type="entry name" value="ACP-like"/>
    <property type="match status" value="2"/>
</dbReference>
<evidence type="ECO:0000256" key="3">
    <source>
        <dbReference type="ARBA" id="ARBA00022598"/>
    </source>
</evidence>
<dbReference type="GO" id="GO:0043041">
    <property type="term" value="P:amino acid activation for nonribosomal peptide biosynthetic process"/>
    <property type="evidence" value="ECO:0007669"/>
    <property type="project" value="TreeGrafter"/>
</dbReference>
<dbReference type="PROSITE" id="PS00455">
    <property type="entry name" value="AMP_BINDING"/>
    <property type="match status" value="2"/>
</dbReference>
<dbReference type="PROSITE" id="PS50075">
    <property type="entry name" value="CARRIER"/>
    <property type="match status" value="2"/>
</dbReference>
<feature type="domain" description="Carrier" evidence="4">
    <location>
        <begin position="2137"/>
        <end position="2211"/>
    </location>
</feature>